<evidence type="ECO:0000313" key="1">
    <source>
        <dbReference type="Proteomes" id="UP000504635"/>
    </source>
</evidence>
<accession>A0A6J2XAT6</accession>
<dbReference type="OrthoDB" id="6778171at2759"/>
<organism evidence="1 2">
    <name type="scientific">Sitophilus oryzae</name>
    <name type="common">Rice weevil</name>
    <name type="synonym">Curculio oryzae</name>
    <dbReference type="NCBI Taxonomy" id="7048"/>
    <lineage>
        <taxon>Eukaryota</taxon>
        <taxon>Metazoa</taxon>
        <taxon>Ecdysozoa</taxon>
        <taxon>Arthropoda</taxon>
        <taxon>Hexapoda</taxon>
        <taxon>Insecta</taxon>
        <taxon>Pterygota</taxon>
        <taxon>Neoptera</taxon>
        <taxon>Endopterygota</taxon>
        <taxon>Coleoptera</taxon>
        <taxon>Polyphaga</taxon>
        <taxon>Cucujiformia</taxon>
        <taxon>Curculionidae</taxon>
        <taxon>Dryophthorinae</taxon>
        <taxon>Sitophilus</taxon>
    </lineage>
</organism>
<dbReference type="RefSeq" id="XP_030748266.1">
    <property type="nucleotide sequence ID" value="XM_030892406.1"/>
</dbReference>
<proteinExistence type="predicted"/>
<dbReference type="AlphaFoldDB" id="A0A6J2XAT6"/>
<name>A0A6J2XAT6_SITOR</name>
<protein>
    <submittedName>
        <fullName evidence="2">Uncharacterized protein LOC115876587</fullName>
    </submittedName>
</protein>
<dbReference type="Proteomes" id="UP000504635">
    <property type="component" value="Unplaced"/>
</dbReference>
<evidence type="ECO:0000313" key="2">
    <source>
        <dbReference type="RefSeq" id="XP_030748266.1"/>
    </source>
</evidence>
<reference evidence="2" key="1">
    <citation type="submission" date="2025-08" db="UniProtKB">
        <authorList>
            <consortium name="RefSeq"/>
        </authorList>
    </citation>
    <scope>IDENTIFICATION</scope>
    <source>
        <tissue evidence="2">Gonads</tissue>
    </source>
</reference>
<dbReference type="InParanoid" id="A0A6J2XAT6"/>
<sequence>MSFQVGIYSCDYIKSGNYLQCSSPTSDLFFLLEFLLAYNLEVLNIGNTPTYVKDWRVSTEPSLSDHRIIEFKLRGIILQTEIRRNPRKTDWELYHTNLVDNLDQIDAGRARNHLYLEWYAKEVNSAILDAYESSCPTSKGIQKSSNKPWWNKKLANQAGQSEVRRLFNRAKPSGEWQLYAEKFSEYNKEIRRAKRSDFRYFCENITSITYAARLHKAMAKSSISIETQVAPTEPHNPRREDWETAKLVLTEQKLKWAIDTFQPYKTAGIDGIFPALLKKAEDLS</sequence>
<dbReference type="KEGG" id="soy:115876587"/>
<keyword evidence="1" id="KW-1185">Reference proteome</keyword>
<gene>
    <name evidence="2" type="primary">LOC115876587</name>
</gene>
<dbReference type="GeneID" id="115876587"/>